<protein>
    <submittedName>
        <fullName evidence="2">Uncharacterized protein</fullName>
    </submittedName>
</protein>
<gene>
    <name evidence="2" type="ORF">MMAN_26010</name>
</gene>
<organism evidence="2 3">
    <name type="scientific">Mycobacterium mantenii</name>
    <dbReference type="NCBI Taxonomy" id="560555"/>
    <lineage>
        <taxon>Bacteria</taxon>
        <taxon>Bacillati</taxon>
        <taxon>Actinomycetota</taxon>
        <taxon>Actinomycetes</taxon>
        <taxon>Mycobacteriales</taxon>
        <taxon>Mycobacteriaceae</taxon>
        <taxon>Mycobacterium</taxon>
        <taxon>Mycobacterium avium complex (MAC)</taxon>
    </lineage>
</organism>
<feature type="transmembrane region" description="Helical" evidence="1">
    <location>
        <begin position="12"/>
        <end position="29"/>
    </location>
</feature>
<name>A0ABM7JSG3_MYCNT</name>
<reference evidence="2 3" key="1">
    <citation type="journal article" date="2019" name="Emerg. Microbes Infect.">
        <title>Comprehensive subspecies identification of 175 nontuberculous mycobacteria species based on 7547 genomic profiles.</title>
        <authorList>
            <person name="Matsumoto Y."/>
            <person name="Kinjo T."/>
            <person name="Motooka D."/>
            <person name="Nabeya D."/>
            <person name="Jung N."/>
            <person name="Uechi K."/>
            <person name="Horii T."/>
            <person name="Iida T."/>
            <person name="Fujita J."/>
            <person name="Nakamura S."/>
        </authorList>
    </citation>
    <scope>NUCLEOTIDE SEQUENCE [LARGE SCALE GENOMIC DNA]</scope>
    <source>
        <strain evidence="2 3">JCM 18113</strain>
    </source>
</reference>
<feature type="transmembrane region" description="Helical" evidence="1">
    <location>
        <begin position="131"/>
        <end position="156"/>
    </location>
</feature>
<sequence length="180" mass="19350">MKVPAFIENRPIVVTASLTTVVAAWRILAWRKVLPSPLEYLLSHTDLSVTVAIALGLASVAAVAAGFAGFIIIFGISSDSSIMRAFRAKTELYLRPNWKSIISNAFLAAVLGLACAVFLAAHWIWVAAVSLALGALLLVHSMVRMVWLFGILLALVSTQDQKDSKKANRRSTADVFKGAA</sequence>
<keyword evidence="1" id="KW-1133">Transmembrane helix</keyword>
<dbReference type="RefSeq" id="WP_142275487.1">
    <property type="nucleotide sequence ID" value="NZ_AP022590.1"/>
</dbReference>
<keyword evidence="3" id="KW-1185">Reference proteome</keyword>
<evidence type="ECO:0000313" key="3">
    <source>
        <dbReference type="Proteomes" id="UP000465812"/>
    </source>
</evidence>
<feature type="transmembrane region" description="Helical" evidence="1">
    <location>
        <begin position="49"/>
        <end position="77"/>
    </location>
</feature>
<feature type="transmembrane region" description="Helical" evidence="1">
    <location>
        <begin position="105"/>
        <end position="125"/>
    </location>
</feature>
<accession>A0ABM7JSG3</accession>
<keyword evidence="1" id="KW-0472">Membrane</keyword>
<evidence type="ECO:0000256" key="1">
    <source>
        <dbReference type="SAM" id="Phobius"/>
    </source>
</evidence>
<evidence type="ECO:0000313" key="2">
    <source>
        <dbReference type="EMBL" id="BBY38467.1"/>
    </source>
</evidence>
<proteinExistence type="predicted"/>
<dbReference type="Proteomes" id="UP000465812">
    <property type="component" value="Chromosome"/>
</dbReference>
<dbReference type="EMBL" id="AP022590">
    <property type="protein sequence ID" value="BBY38467.1"/>
    <property type="molecule type" value="Genomic_DNA"/>
</dbReference>
<keyword evidence="1" id="KW-0812">Transmembrane</keyword>